<protein>
    <submittedName>
        <fullName evidence="1">Uncharacterized protein</fullName>
    </submittedName>
</protein>
<dbReference type="Proteomes" id="UP001162501">
    <property type="component" value="Chromosome 31"/>
</dbReference>
<sequence>MGGERGGGNTLGRKGEGAGLGGRDVWLPRSLQSRRGLMWSRWEAWSYRDLLAPAKRRAANPQAGRCTQALQAGTGSPRGSPASASC</sequence>
<reference evidence="1" key="2">
    <citation type="submission" date="2025-03" db="EMBL/GenBank/DDBJ databases">
        <authorList>
            <consortium name="ELIXIR-Norway"/>
            <consortium name="Elixir Norway"/>
        </authorList>
    </citation>
    <scope>NUCLEOTIDE SEQUENCE</scope>
</reference>
<evidence type="ECO:0000313" key="1">
    <source>
        <dbReference type="EMBL" id="CAN0474939.1"/>
    </source>
</evidence>
<gene>
    <name evidence="1" type="ORF">MRATA1EN22A_LOCUS20751</name>
</gene>
<proteinExistence type="predicted"/>
<evidence type="ECO:0000313" key="2">
    <source>
        <dbReference type="Proteomes" id="UP001162501"/>
    </source>
</evidence>
<name>A0AC59ZP53_RANTA</name>
<reference evidence="1" key="1">
    <citation type="submission" date="2023-05" db="EMBL/GenBank/DDBJ databases">
        <authorList>
            <consortium name="ELIXIR-Norway"/>
        </authorList>
    </citation>
    <scope>NUCLEOTIDE SEQUENCE</scope>
</reference>
<accession>A0AC59ZP53</accession>
<dbReference type="EMBL" id="OX596115">
    <property type="protein sequence ID" value="CAN0474939.1"/>
    <property type="molecule type" value="Genomic_DNA"/>
</dbReference>
<organism evidence="1 2">
    <name type="scientific">Rangifer tarandus platyrhynchus</name>
    <name type="common">Svalbard reindeer</name>
    <dbReference type="NCBI Taxonomy" id="3082113"/>
    <lineage>
        <taxon>Eukaryota</taxon>
        <taxon>Metazoa</taxon>
        <taxon>Chordata</taxon>
        <taxon>Craniata</taxon>
        <taxon>Vertebrata</taxon>
        <taxon>Euteleostomi</taxon>
        <taxon>Mammalia</taxon>
        <taxon>Eutheria</taxon>
        <taxon>Laurasiatheria</taxon>
        <taxon>Artiodactyla</taxon>
        <taxon>Ruminantia</taxon>
        <taxon>Pecora</taxon>
        <taxon>Cervidae</taxon>
        <taxon>Odocoileinae</taxon>
        <taxon>Rangifer</taxon>
    </lineage>
</organism>